<feature type="compositionally biased region" description="Acidic residues" evidence="1">
    <location>
        <begin position="200"/>
        <end position="216"/>
    </location>
</feature>
<proteinExistence type="predicted"/>
<dbReference type="EMBL" id="CAJNRD030001124">
    <property type="protein sequence ID" value="CAG5107983.1"/>
    <property type="molecule type" value="Genomic_DNA"/>
</dbReference>
<feature type="compositionally biased region" description="Basic residues" evidence="1">
    <location>
        <begin position="165"/>
        <end position="184"/>
    </location>
</feature>
<dbReference type="Proteomes" id="UP000786811">
    <property type="component" value="Unassembled WGS sequence"/>
</dbReference>
<feature type="compositionally biased region" description="Basic and acidic residues" evidence="1">
    <location>
        <begin position="151"/>
        <end position="161"/>
    </location>
</feature>
<dbReference type="OrthoDB" id="7555294at2759"/>
<feature type="compositionally biased region" description="Basic and acidic residues" evidence="1">
    <location>
        <begin position="226"/>
        <end position="263"/>
    </location>
</feature>
<organism evidence="2 3">
    <name type="scientific">Cotesia congregata</name>
    <name type="common">Parasitoid wasp</name>
    <name type="synonym">Apanteles congregatus</name>
    <dbReference type="NCBI Taxonomy" id="51543"/>
    <lineage>
        <taxon>Eukaryota</taxon>
        <taxon>Metazoa</taxon>
        <taxon>Ecdysozoa</taxon>
        <taxon>Arthropoda</taxon>
        <taxon>Hexapoda</taxon>
        <taxon>Insecta</taxon>
        <taxon>Pterygota</taxon>
        <taxon>Neoptera</taxon>
        <taxon>Endopterygota</taxon>
        <taxon>Hymenoptera</taxon>
        <taxon>Apocrita</taxon>
        <taxon>Ichneumonoidea</taxon>
        <taxon>Braconidae</taxon>
        <taxon>Microgastrinae</taxon>
        <taxon>Cotesia</taxon>
    </lineage>
</organism>
<comment type="caution">
    <text evidence="2">The sequence shown here is derived from an EMBL/GenBank/DDBJ whole genome shotgun (WGS) entry which is preliminary data.</text>
</comment>
<keyword evidence="3" id="KW-1185">Reference proteome</keyword>
<name>A0A8J2HLV3_COTCN</name>
<feature type="compositionally biased region" description="Polar residues" evidence="1">
    <location>
        <begin position="188"/>
        <end position="197"/>
    </location>
</feature>
<gene>
    <name evidence="2" type="ORF">HICCMSTLAB_LOCUS13010</name>
</gene>
<feature type="non-terminal residue" evidence="2">
    <location>
        <position position="1"/>
    </location>
</feature>
<feature type="region of interest" description="Disordered" evidence="1">
    <location>
        <begin position="136"/>
        <end position="270"/>
    </location>
</feature>
<reference evidence="2" key="1">
    <citation type="submission" date="2021-04" db="EMBL/GenBank/DDBJ databases">
        <authorList>
            <person name="Chebbi M.A.C M."/>
        </authorList>
    </citation>
    <scope>NUCLEOTIDE SEQUENCE</scope>
</reference>
<evidence type="ECO:0000256" key="1">
    <source>
        <dbReference type="SAM" id="MobiDB-lite"/>
    </source>
</evidence>
<evidence type="ECO:0000313" key="2">
    <source>
        <dbReference type="EMBL" id="CAG5107983.1"/>
    </source>
</evidence>
<evidence type="ECO:0000313" key="3">
    <source>
        <dbReference type="Proteomes" id="UP000786811"/>
    </source>
</evidence>
<dbReference type="AlphaFoldDB" id="A0A8J2HLV3"/>
<feature type="non-terminal residue" evidence="2">
    <location>
        <position position="303"/>
    </location>
</feature>
<protein>
    <submittedName>
        <fullName evidence="2">Uncharacterized protein</fullName>
    </submittedName>
</protein>
<sequence>TNLISVSKITRNDREILFRKDDALIRDLNGDVKMVADRIGDLYYLREQEEQVKSATIEKVRTSETDLWHARLGHLHMDADDALIRDLNGDVKMVADRIGDLYYLREQEEQVKSATIEKVRTSETDLWHARLGHLHMDAETPEPGRVTKTRRSCEEHDREISPVRARGRPRKQKSGKPGRPRKLYRYVSASSIASSRENLSEDEEVPPGQDDEEIPEDVFIQNNEQEVPRTKRPLETSLFQEDKRPRNDRSSSDSEKSPKKDGDNTDEGEEFMDAKFIEELAKEALQKLSWCIYYLDNYLGLPI</sequence>
<accession>A0A8J2HLV3</accession>